<dbReference type="EMBL" id="JAGGKV010000004">
    <property type="protein sequence ID" value="MBP1962872.1"/>
    <property type="molecule type" value="Genomic_DNA"/>
</dbReference>
<proteinExistence type="predicted"/>
<gene>
    <name evidence="1" type="ORF">J2Z65_002088</name>
</gene>
<sequence>MHAIVSRDQKRRAEVADTQDGIQLVLRTEGELTPFFTGQLNEMLCYSTGRPWHTNTPGLKDVRMDGESGLIRISGTLEELFVTLSLAFDENDLLHVQVSWENRSGNLLNEAVVGLLFLLPKRNQEKVTIPHMIYNNNPSSDPNRIVPRLGVGPGKGFICEEHRLPIPCVNVEWEEYGTRYFSLFSIPGYVETDDGRVHYGSLGAIQDESRTIAVALSGVLMFNGEKDIYYIAKNRTESYQGGYMDWEQGYSLTKEYALDWGHALRTGHAYREIVRKGMLLYKPEGKKPFSLEELIVLKTNAMDDRWRIGEHGAAGYVKFTDSNVFGNVSKHPLHYMYGWTGQCLKLAWCDAKLGFEEGQEERIAKCLRAVDFYLSESRTEVPGIRHSSYRLEDGAWDDFHWNKQSVTSSRAYGETMADLAEIALLFRESGREVSATWIEALRESADFFLKGALPSGIFPSAWLMDGKPADEMITAAGLPCLIALVKTYWITMEKKVLDFAESMMQRYYELHAETFERPFARSTLDAKCEDKEAGMYFFLAAYELYLLTRDERYQEWAEISADWLLTFVYMWNPAYNQGSAFQNTDFSAVGWPGVSVQNHHLDVFFPTYEFWQFGRLTGKTQYERWGRMSLDAMGQGISTKPGEWGFTVAGEQGEGFFQTYWNHRGHSNKWNPSWVIALVLNNALRFRDTLA</sequence>
<dbReference type="InterPro" id="IPR008928">
    <property type="entry name" value="6-hairpin_glycosidase_sf"/>
</dbReference>
<keyword evidence="2" id="KW-1185">Reference proteome</keyword>
<comment type="caution">
    <text evidence="1">The sequence shown here is derived from an EMBL/GenBank/DDBJ whole genome shotgun (WGS) entry which is preliminary data.</text>
</comment>
<name>A0ABS4HW45_9BACL</name>
<evidence type="ECO:0000313" key="1">
    <source>
        <dbReference type="EMBL" id="MBP1962872.1"/>
    </source>
</evidence>
<evidence type="ECO:0008006" key="3">
    <source>
        <dbReference type="Google" id="ProtNLM"/>
    </source>
</evidence>
<organism evidence="1 2">
    <name type="scientific">Paenibacillus aceris</name>
    <dbReference type="NCBI Taxonomy" id="869555"/>
    <lineage>
        <taxon>Bacteria</taxon>
        <taxon>Bacillati</taxon>
        <taxon>Bacillota</taxon>
        <taxon>Bacilli</taxon>
        <taxon>Bacillales</taxon>
        <taxon>Paenibacillaceae</taxon>
        <taxon>Paenibacillus</taxon>
    </lineage>
</organism>
<dbReference type="SUPFAM" id="SSF48208">
    <property type="entry name" value="Six-hairpin glycosidases"/>
    <property type="match status" value="1"/>
</dbReference>
<dbReference type="RefSeq" id="WP_167065143.1">
    <property type="nucleotide sequence ID" value="NZ_JAAOZR010000042.1"/>
</dbReference>
<dbReference type="Proteomes" id="UP001519344">
    <property type="component" value="Unassembled WGS sequence"/>
</dbReference>
<accession>A0ABS4HW45</accession>
<reference evidence="1 2" key="1">
    <citation type="submission" date="2021-03" db="EMBL/GenBank/DDBJ databases">
        <title>Genomic Encyclopedia of Type Strains, Phase IV (KMG-IV): sequencing the most valuable type-strain genomes for metagenomic binning, comparative biology and taxonomic classification.</title>
        <authorList>
            <person name="Goeker M."/>
        </authorList>
    </citation>
    <scope>NUCLEOTIDE SEQUENCE [LARGE SCALE GENOMIC DNA]</scope>
    <source>
        <strain evidence="1 2">DSM 24950</strain>
    </source>
</reference>
<protein>
    <recommendedName>
        <fullName evidence="3">Cellulase Ig-like domain-containing protein</fullName>
    </recommendedName>
</protein>
<evidence type="ECO:0000313" key="2">
    <source>
        <dbReference type="Proteomes" id="UP001519344"/>
    </source>
</evidence>